<accession>A0ABV3NE60</accession>
<name>A0ABV3NE60_9ACTO</name>
<feature type="region of interest" description="Disordered" evidence="4">
    <location>
        <begin position="261"/>
        <end position="283"/>
    </location>
</feature>
<dbReference type="SUPFAM" id="SSF52540">
    <property type="entry name" value="P-loop containing nucleoside triphosphate hydrolases"/>
    <property type="match status" value="2"/>
</dbReference>
<dbReference type="PROSITE" id="PS00211">
    <property type="entry name" value="ABC_TRANSPORTER_1"/>
    <property type="match status" value="1"/>
</dbReference>
<evidence type="ECO:0000313" key="6">
    <source>
        <dbReference type="EMBL" id="MEW6955485.1"/>
    </source>
</evidence>
<protein>
    <submittedName>
        <fullName evidence="6">ATP-binding cassette domain-containing protein</fullName>
    </submittedName>
</protein>
<organism evidence="6 7">
    <name type="scientific">Trueperella pyogenes</name>
    <dbReference type="NCBI Taxonomy" id="1661"/>
    <lineage>
        <taxon>Bacteria</taxon>
        <taxon>Bacillati</taxon>
        <taxon>Actinomycetota</taxon>
        <taxon>Actinomycetes</taxon>
        <taxon>Actinomycetales</taxon>
        <taxon>Actinomycetaceae</taxon>
        <taxon>Trueperella</taxon>
    </lineage>
</organism>
<comment type="caution">
    <text evidence="6">The sequence shown here is derived from an EMBL/GenBank/DDBJ whole genome shotgun (WGS) entry which is preliminary data.</text>
</comment>
<feature type="domain" description="ABC transporter" evidence="5">
    <location>
        <begin position="1"/>
        <end position="241"/>
    </location>
</feature>
<gene>
    <name evidence="6" type="ORF">V3M73_10700</name>
</gene>
<dbReference type="EMBL" id="JBAGNM010000033">
    <property type="protein sequence ID" value="MEW6955485.1"/>
    <property type="molecule type" value="Genomic_DNA"/>
</dbReference>
<sequence length="523" mass="57213">LESVSLHIGDGERACLIGPNGCGKTTLLRIASGDLIPERGTVKVDGIDTELFHVPSIEKFNGPVGDYLRATLSPLRTIATQFDDVCARIGEGAGLAEAGRDYDQLLAQMTNFDIWALDAREAEVLAGLDLEAFTGSRRNQNLGTLSPGQRGRLQLAATLIVKPEILIMDEPTNHLDVDAISFLTQTVNNWDGAVLMASHDRAFIEDTATVIYDMDVEAWNALAKADGSDGIVGLYRCAGDYSNYLVEKTSARRKHVELHATQQTEKRKLHKHRQSASKISRGGVRLATAEGKAKKFFADRAAATAKRRMQNDDKRLETLTDQEVRKPRSYDLSFHFEQPLNRTGIAVSARRAAVQQRLAPISFDLAHGEHLLVTGANGSGKTTLLNWIFTAKPPADTQTSGTVMRDKSIGLVPQHLPTKQDPGFTTHIWRNGIGEAGKGILHPSLWTTPIPELSAGNQRRAQIAVALSAAPTILIIDEPTNYLDLAAVQALEEALTEWKGTLIIASHDQWLINHWQGRKIVIG</sequence>
<dbReference type="InterPro" id="IPR003439">
    <property type="entry name" value="ABC_transporter-like_ATP-bd"/>
</dbReference>
<dbReference type="RefSeq" id="WP_367246434.1">
    <property type="nucleotide sequence ID" value="NZ_JBAGNM010000033.1"/>
</dbReference>
<evidence type="ECO:0000256" key="3">
    <source>
        <dbReference type="ARBA" id="ARBA00022840"/>
    </source>
</evidence>
<evidence type="ECO:0000256" key="4">
    <source>
        <dbReference type="SAM" id="MobiDB-lite"/>
    </source>
</evidence>
<dbReference type="InterPro" id="IPR050611">
    <property type="entry name" value="ABCF"/>
</dbReference>
<dbReference type="PANTHER" id="PTHR19211">
    <property type="entry name" value="ATP-BINDING TRANSPORT PROTEIN-RELATED"/>
    <property type="match status" value="1"/>
</dbReference>
<evidence type="ECO:0000256" key="2">
    <source>
        <dbReference type="ARBA" id="ARBA00022741"/>
    </source>
</evidence>
<dbReference type="PROSITE" id="PS50893">
    <property type="entry name" value="ABC_TRANSPORTER_2"/>
    <property type="match status" value="1"/>
</dbReference>
<evidence type="ECO:0000259" key="5">
    <source>
        <dbReference type="PROSITE" id="PS50893"/>
    </source>
</evidence>
<evidence type="ECO:0000256" key="1">
    <source>
        <dbReference type="ARBA" id="ARBA00022737"/>
    </source>
</evidence>
<dbReference type="InterPro" id="IPR017871">
    <property type="entry name" value="ABC_transporter-like_CS"/>
</dbReference>
<evidence type="ECO:0000313" key="7">
    <source>
        <dbReference type="Proteomes" id="UP001555100"/>
    </source>
</evidence>
<dbReference type="InterPro" id="IPR003593">
    <property type="entry name" value="AAA+_ATPase"/>
</dbReference>
<dbReference type="Gene3D" id="3.40.50.300">
    <property type="entry name" value="P-loop containing nucleotide triphosphate hydrolases"/>
    <property type="match status" value="3"/>
</dbReference>
<keyword evidence="2" id="KW-0547">Nucleotide-binding</keyword>
<keyword evidence="3 6" id="KW-0067">ATP-binding</keyword>
<keyword evidence="7" id="KW-1185">Reference proteome</keyword>
<dbReference type="CDD" id="cd03221">
    <property type="entry name" value="ABCF_EF-3"/>
    <property type="match status" value="1"/>
</dbReference>
<dbReference type="GO" id="GO:0005524">
    <property type="term" value="F:ATP binding"/>
    <property type="evidence" value="ECO:0007669"/>
    <property type="project" value="UniProtKB-KW"/>
</dbReference>
<dbReference type="Proteomes" id="UP001555100">
    <property type="component" value="Unassembled WGS sequence"/>
</dbReference>
<keyword evidence="1" id="KW-0677">Repeat</keyword>
<dbReference type="Pfam" id="PF00005">
    <property type="entry name" value="ABC_tran"/>
    <property type="match status" value="2"/>
</dbReference>
<dbReference type="PANTHER" id="PTHR19211:SF14">
    <property type="entry name" value="ATP-BINDING CASSETTE SUB-FAMILY F MEMBER 1"/>
    <property type="match status" value="1"/>
</dbReference>
<dbReference type="SMART" id="SM00382">
    <property type="entry name" value="AAA"/>
    <property type="match status" value="2"/>
</dbReference>
<reference evidence="6 7" key="1">
    <citation type="submission" date="2024-01" db="EMBL/GenBank/DDBJ databases">
        <title>Genomic analysis and antimicrobial resistance profiles of Trueperella pyogenes isolated from domestic and wild animals.</title>
        <authorList>
            <person name="Magossi G."/>
            <person name="Gzyl K.E."/>
            <person name="Holman D.B."/>
            <person name="Amat S."/>
        </authorList>
    </citation>
    <scope>NUCLEOTIDE SEQUENCE [LARGE SCALE GENOMIC DNA]</scope>
    <source>
        <strain evidence="6 7">1494</strain>
    </source>
</reference>
<feature type="non-terminal residue" evidence="6">
    <location>
        <position position="1"/>
    </location>
</feature>
<dbReference type="InterPro" id="IPR027417">
    <property type="entry name" value="P-loop_NTPase"/>
</dbReference>
<proteinExistence type="predicted"/>